<accession>A0A0P9D5N9</accession>
<evidence type="ECO:0000313" key="1">
    <source>
        <dbReference type="EMBL" id="KPV54383.1"/>
    </source>
</evidence>
<organism evidence="1 2">
    <name type="scientific">Kouleothrix aurantiaca</name>
    <dbReference type="NCBI Taxonomy" id="186479"/>
    <lineage>
        <taxon>Bacteria</taxon>
        <taxon>Bacillati</taxon>
        <taxon>Chloroflexota</taxon>
        <taxon>Chloroflexia</taxon>
        <taxon>Chloroflexales</taxon>
        <taxon>Roseiflexineae</taxon>
        <taxon>Roseiflexaceae</taxon>
        <taxon>Kouleothrix</taxon>
    </lineage>
</organism>
<name>A0A0P9D5N9_9CHLR</name>
<reference evidence="1 2" key="1">
    <citation type="submission" date="2015-09" db="EMBL/GenBank/DDBJ databases">
        <title>Draft genome sequence of Kouleothrix aurantiaca JCM 19913.</title>
        <authorList>
            <person name="Hemp J."/>
        </authorList>
    </citation>
    <scope>NUCLEOTIDE SEQUENCE [LARGE SCALE GENOMIC DNA]</scope>
    <source>
        <strain evidence="1 2">COM-B</strain>
    </source>
</reference>
<dbReference type="EMBL" id="LJCR01000065">
    <property type="protein sequence ID" value="KPV54383.1"/>
    <property type="molecule type" value="Genomic_DNA"/>
</dbReference>
<dbReference type="Proteomes" id="UP000050509">
    <property type="component" value="Unassembled WGS sequence"/>
</dbReference>
<keyword evidence="2" id="KW-1185">Reference proteome</keyword>
<sequence length="153" mass="16189">MIDNQAQETATEALRHLLAYATELGVIIDVPETFPGTGSISYHFHDEDGCHLDSRMDGFASISAALIAGLAAYHERLTQSALQPYFQVMDALEDAGVQISPSPEACFQYTLPTGCSAAGFASEGAALCAAIRHMLNHTARTASGMARSRALAA</sequence>
<dbReference type="AlphaFoldDB" id="A0A0P9D5N9"/>
<protein>
    <submittedName>
        <fullName evidence="1">Uncharacterized protein</fullName>
    </submittedName>
</protein>
<proteinExistence type="predicted"/>
<evidence type="ECO:0000313" key="2">
    <source>
        <dbReference type="Proteomes" id="UP000050509"/>
    </source>
</evidence>
<comment type="caution">
    <text evidence="1">The sequence shown here is derived from an EMBL/GenBank/DDBJ whole genome shotgun (WGS) entry which is preliminary data.</text>
</comment>
<gene>
    <name evidence="1" type="ORF">SE17_04050</name>
</gene>